<dbReference type="AlphaFoldDB" id="A0AAD5BZZ9"/>
<sequence length="67" mass="7373">MRRFNHSSVYGSAEYYVKKPQASNLLSLIVKKMSDASGMMVNIEAIQSLIIAGCEMLPVNSSSFTQV</sequence>
<organism evidence="1 2">
    <name type="scientific">Ambrosia artemisiifolia</name>
    <name type="common">Common ragweed</name>
    <dbReference type="NCBI Taxonomy" id="4212"/>
    <lineage>
        <taxon>Eukaryota</taxon>
        <taxon>Viridiplantae</taxon>
        <taxon>Streptophyta</taxon>
        <taxon>Embryophyta</taxon>
        <taxon>Tracheophyta</taxon>
        <taxon>Spermatophyta</taxon>
        <taxon>Magnoliopsida</taxon>
        <taxon>eudicotyledons</taxon>
        <taxon>Gunneridae</taxon>
        <taxon>Pentapetalae</taxon>
        <taxon>asterids</taxon>
        <taxon>campanulids</taxon>
        <taxon>Asterales</taxon>
        <taxon>Asteraceae</taxon>
        <taxon>Asteroideae</taxon>
        <taxon>Heliantheae alliance</taxon>
        <taxon>Heliantheae</taxon>
        <taxon>Ambrosia</taxon>
    </lineage>
</organism>
<dbReference type="Proteomes" id="UP001206925">
    <property type="component" value="Unassembled WGS sequence"/>
</dbReference>
<comment type="caution">
    <text evidence="1">The sequence shown here is derived from an EMBL/GenBank/DDBJ whole genome shotgun (WGS) entry which is preliminary data.</text>
</comment>
<name>A0AAD5BZZ9_AMBAR</name>
<protein>
    <submittedName>
        <fullName evidence="1">Uncharacterized protein</fullName>
    </submittedName>
</protein>
<keyword evidence="2" id="KW-1185">Reference proteome</keyword>
<dbReference type="EMBL" id="JAMZMK010010205">
    <property type="protein sequence ID" value="KAI7732557.1"/>
    <property type="molecule type" value="Genomic_DNA"/>
</dbReference>
<evidence type="ECO:0000313" key="2">
    <source>
        <dbReference type="Proteomes" id="UP001206925"/>
    </source>
</evidence>
<reference evidence="1" key="1">
    <citation type="submission" date="2022-06" db="EMBL/GenBank/DDBJ databases">
        <title>Uncovering the hologenomic basis of an extraordinary plant invasion.</title>
        <authorList>
            <person name="Bieker V.C."/>
            <person name="Martin M.D."/>
            <person name="Gilbert T."/>
            <person name="Hodgins K."/>
            <person name="Battlay P."/>
            <person name="Petersen B."/>
            <person name="Wilson J."/>
        </authorList>
    </citation>
    <scope>NUCLEOTIDE SEQUENCE</scope>
    <source>
        <strain evidence="1">AA19_3_7</strain>
        <tissue evidence="1">Leaf</tissue>
    </source>
</reference>
<proteinExistence type="predicted"/>
<gene>
    <name evidence="1" type="ORF">M8C21_024163</name>
</gene>
<evidence type="ECO:0000313" key="1">
    <source>
        <dbReference type="EMBL" id="KAI7732557.1"/>
    </source>
</evidence>
<accession>A0AAD5BZZ9</accession>